<dbReference type="RefSeq" id="WP_377326926.1">
    <property type="nucleotide sequence ID" value="NZ_JBHUMZ010000007.1"/>
</dbReference>
<evidence type="ECO:0000313" key="8">
    <source>
        <dbReference type="Proteomes" id="UP001597452"/>
    </source>
</evidence>
<evidence type="ECO:0000256" key="5">
    <source>
        <dbReference type="ARBA" id="ARBA00023136"/>
    </source>
</evidence>
<evidence type="ECO:0000256" key="2">
    <source>
        <dbReference type="ARBA" id="ARBA00022475"/>
    </source>
</evidence>
<feature type="transmembrane region" description="Helical" evidence="6">
    <location>
        <begin position="104"/>
        <end position="120"/>
    </location>
</feature>
<dbReference type="PANTHER" id="PTHR10010:SF46">
    <property type="entry name" value="SODIUM-DEPENDENT PHOSPHATE TRANSPORT PROTEIN 2B"/>
    <property type="match status" value="1"/>
</dbReference>
<keyword evidence="4 6" id="KW-1133">Transmembrane helix</keyword>
<organism evidence="7 8">
    <name type="scientific">Piscibacillus salipiscarius</name>
    <dbReference type="NCBI Taxonomy" id="299480"/>
    <lineage>
        <taxon>Bacteria</taxon>
        <taxon>Bacillati</taxon>
        <taxon>Bacillota</taxon>
        <taxon>Bacilli</taxon>
        <taxon>Bacillales</taxon>
        <taxon>Bacillaceae</taxon>
        <taxon>Piscibacillus</taxon>
    </lineage>
</organism>
<dbReference type="NCBIfam" id="NF037997">
    <property type="entry name" value="Na_Pi_symport"/>
    <property type="match status" value="1"/>
</dbReference>
<reference evidence="8" key="1">
    <citation type="journal article" date="2019" name="Int. J. Syst. Evol. Microbiol.">
        <title>The Global Catalogue of Microorganisms (GCM) 10K type strain sequencing project: providing services to taxonomists for standard genome sequencing and annotation.</title>
        <authorList>
            <consortium name="The Broad Institute Genomics Platform"/>
            <consortium name="The Broad Institute Genome Sequencing Center for Infectious Disease"/>
            <person name="Wu L."/>
            <person name="Ma J."/>
        </authorList>
    </citation>
    <scope>NUCLEOTIDE SEQUENCE [LARGE SCALE GENOMIC DNA]</scope>
    <source>
        <strain evidence="8">TISTR 1571</strain>
    </source>
</reference>
<feature type="transmembrane region" description="Helical" evidence="6">
    <location>
        <begin position="6"/>
        <end position="26"/>
    </location>
</feature>
<accession>A0ABW5Q7C6</accession>
<evidence type="ECO:0000256" key="4">
    <source>
        <dbReference type="ARBA" id="ARBA00022989"/>
    </source>
</evidence>
<dbReference type="Proteomes" id="UP001597452">
    <property type="component" value="Unassembled WGS sequence"/>
</dbReference>
<keyword evidence="2" id="KW-1003">Cell membrane</keyword>
<proteinExistence type="predicted"/>
<feature type="transmembrane region" description="Helical" evidence="6">
    <location>
        <begin position="47"/>
        <end position="74"/>
    </location>
</feature>
<sequence length="322" mass="35896">MYNIIMQVFLLIGIFLFGITVMRLGIKGLTYQQLEKLRPNLSPFNGLLLGLFLTLILQSSSASIALLITFLAALKTNLPFSISYLIGANIGTTFTAQLFVWNEVHLMFLCLLVGFFMIFISNQKILLAGLIIFGLGVIFSALNGFESLANIIPTERIQYIVNSEHNTPLSLSIFGMLFTMIIQSSTVATGMLMSFSSEGTVPLIQIYYVLIGANIGTCFTVYLVSLKQPYHARITAYAHIWINVLGAIITFPIFIANPIIHFAEWVSAVPQQQIVWTAVGYNVLTGILFFIFMKPFIKLLTFIHKPPESPNHSTRIVINNNI</sequence>
<keyword evidence="5 6" id="KW-0472">Membrane</keyword>
<keyword evidence="8" id="KW-1185">Reference proteome</keyword>
<dbReference type="EMBL" id="JBHUMZ010000007">
    <property type="protein sequence ID" value="MFD2637482.1"/>
    <property type="molecule type" value="Genomic_DNA"/>
</dbReference>
<protein>
    <submittedName>
        <fullName evidence="7">Na/Pi symporter</fullName>
    </submittedName>
</protein>
<keyword evidence="3 6" id="KW-0812">Transmembrane</keyword>
<evidence type="ECO:0000256" key="3">
    <source>
        <dbReference type="ARBA" id="ARBA00022692"/>
    </source>
</evidence>
<dbReference type="InterPro" id="IPR003841">
    <property type="entry name" value="Na/Pi_transpt"/>
</dbReference>
<name>A0ABW5Q7C6_9BACI</name>
<dbReference type="Pfam" id="PF02690">
    <property type="entry name" value="Na_Pi_cotrans"/>
    <property type="match status" value="2"/>
</dbReference>
<dbReference type="PANTHER" id="PTHR10010">
    <property type="entry name" value="SOLUTE CARRIER FAMILY 34 SODIUM PHOSPHATE , MEMBER 2-RELATED"/>
    <property type="match status" value="1"/>
</dbReference>
<feature type="transmembrane region" description="Helical" evidence="6">
    <location>
        <begin position="169"/>
        <end position="193"/>
    </location>
</feature>
<evidence type="ECO:0000256" key="6">
    <source>
        <dbReference type="SAM" id="Phobius"/>
    </source>
</evidence>
<evidence type="ECO:0000313" key="7">
    <source>
        <dbReference type="EMBL" id="MFD2637482.1"/>
    </source>
</evidence>
<feature type="transmembrane region" description="Helical" evidence="6">
    <location>
        <begin position="236"/>
        <end position="262"/>
    </location>
</feature>
<feature type="transmembrane region" description="Helical" evidence="6">
    <location>
        <begin position="274"/>
        <end position="293"/>
    </location>
</feature>
<feature type="transmembrane region" description="Helical" evidence="6">
    <location>
        <begin position="126"/>
        <end position="148"/>
    </location>
</feature>
<comment type="subcellular location">
    <subcellularLocation>
        <location evidence="1">Cell membrane</location>
        <topology evidence="1">Multi-pass membrane protein</topology>
    </subcellularLocation>
</comment>
<gene>
    <name evidence="7" type="ORF">ACFSW4_01175</name>
</gene>
<comment type="caution">
    <text evidence="7">The sequence shown here is derived from an EMBL/GenBank/DDBJ whole genome shotgun (WGS) entry which is preliminary data.</text>
</comment>
<evidence type="ECO:0000256" key="1">
    <source>
        <dbReference type="ARBA" id="ARBA00004651"/>
    </source>
</evidence>
<feature type="transmembrane region" description="Helical" evidence="6">
    <location>
        <begin position="205"/>
        <end position="224"/>
    </location>
</feature>